<dbReference type="Pfam" id="PF02776">
    <property type="entry name" value="TPP_enzyme_N"/>
    <property type="match status" value="1"/>
</dbReference>
<evidence type="ECO:0000256" key="2">
    <source>
        <dbReference type="ARBA" id="ARBA00005297"/>
    </source>
</evidence>
<dbReference type="Gene3D" id="3.30.390.10">
    <property type="entry name" value="Enolase-like, N-terminal domain"/>
    <property type="match status" value="1"/>
</dbReference>
<sequence length="1789" mass="195218">MSKADGVQRFEQLPLPLGAAVRHLSRCLRDGGHHRKAACMPDGWRILRLEVPLAIAGPQVKALLDWLTHQRLFPRALFAARDGSLLVAGAGAAHVHRTGADGENLLPQLGDAHESIRYMGGARFHGDAGGAEWGPFGRSYWMLPRAEIAVQPLVSAPSGGSTEGSEASSTPGTPAAGMQQAEGRLLQRAVLALQLRWREDEEEHSYEAERERATEALRLLRVPPASVRQRRAVVAARRDTVPREEFEARVREALDAFAQKSLSKVVLARRMLLELLWREDAPELMRQVVGASYKRHYLFLLEPHEGTAFLSLSPERLCKIRGRDLWTEAVAGTWPITEFEKIGEAALLASSAKHSSEHQMVVDYICRLLYDIASHVKVCDTHILKLKHLVHIKQSYHAIAKEGTGADPWNLATFFCEHMSPTPAVCGLPPHAAQKFIDAAEPWDRGFYAAPCGVLSAQSCELIVALRSALLTEGRRLHVYAGAGVVEGSDPSEEFEEISLKMRQFTEAFADATPRSVPELAQLPNLNTLWATVIVEELVRCNVCNFVICPGSRSTPLVVAMARHGQTRHVVNHDERSGGFYALGWAKAIGQPVAVIVTSGTAVANLLPAAVEAAQAQIPLLLLTADRPAELRDTGANQTITQPGIFGSSARWAKDFPAPSVDFSLMALLGDVDLAVAHCRGHLNFHPGPVHLNFCFRENLAPDAGPVRGVPGRTSEWDKAYVDCPAMQRWVVSSEPRSQYLSPEARLPPGSMIEELVALANRQARILVLVGTLKTSDEVLLAEDIAARLGGAVFADITSGLRQRPRTVHFSDQLMNSELLSGELLQLDAIVHLGGPLTSARHNSVAKAGAPLYVRVATAPVRMDQDHVVTHHLPCCLAALSEALAEASLEPKSPSSFWKRLSVAASGSIDRCLSGSFSEPVVAQTVSRLLTPSGRLLISSSMPIRDLDFFSKPYTDFWQAPVQPPMANRGASGIDGVISTAAGICAASKVPCTLVIGDVATLQDLNAFQLLGTEAPALTVVLINNGGGGIFSFLPISKHKDVMSPFFNEPHEVDFQSVCNAFNVPHVLCTSLQDFEAAYVTSQSQGGGSVIEVQPALDFEENVALHKLIGKEVALTVRKELVSQVRLSWRFSAGEDPARPVLVLLHGWMGEKADWWPVSHILEEQHLGFLAIDLPGHGETQVPDGSWEEAAFYNMPMIVEAIKEVLDHLQLQKVVMVGYSLGGRVAMGFADSLPERCAALVVLSANPGVTTAAERHQRWQQDQRQAKQLVENGLEAFLETWYSAPLWAGLRERRPDVYSRMIAKRQRSQRHLAARALLGLSLARQPNFRPRLGQRLPFWYVYGEMDTKFAEIGKDLAACSSQVSALPCGHAVVEECPTEVASLLSSVLKQLPRAAPEALELEITASWTEPVQLLLKAPLLLSRGDFMPHRLGCLLVLEAKNGDGEIAGLGEVTPLPLFHKETLEEAETQLKSILQRWASTHPKVPFALSRLDGHLTSWLNDHCGGKALLPSVRAGLEMALLHLLRRCPERKRPRRSEVSINSLVARDEDLAAESALVAKLKVGKDPQEDAERTNQLARLLQKRPRARLRLDANRSWTLAQAATFINGLDESAVKITEYLEEPIEQSPQLLQQWEELSTLTERRVAFAVDESLTEGLVSTKDMESCKAPIKALVLKPSLQGLEQAASMAAWAEEHGAVAVLSSAFESGVALCHFALLSAMLVPAGTEEDVAQGLGTFTRLSEDVLQPPFADLINSSSEGWQVSTLSCQEALDRSVEALVAAQGCRSNGWC</sequence>
<evidence type="ECO:0000256" key="5">
    <source>
        <dbReference type="ARBA" id="ARBA00022723"/>
    </source>
</evidence>
<gene>
    <name evidence="13" type="ORF">CCMP2556_LOCUS53793</name>
</gene>
<dbReference type="Pfam" id="PF21508">
    <property type="entry name" value="MenC_N"/>
    <property type="match status" value="1"/>
</dbReference>
<keyword evidence="4" id="KW-0808">Transferase</keyword>
<keyword evidence="8" id="KW-0464">Manganese</keyword>
<dbReference type="Pfam" id="PF13378">
    <property type="entry name" value="MR_MLE_C"/>
    <property type="match status" value="1"/>
</dbReference>
<keyword evidence="9" id="KW-0413">Isomerase</keyword>
<keyword evidence="6" id="KW-0460">Magnesium</keyword>
<feature type="compositionally biased region" description="Low complexity" evidence="11">
    <location>
        <begin position="155"/>
        <end position="172"/>
    </location>
</feature>
<dbReference type="EMBL" id="CAXAMN010028317">
    <property type="protein sequence ID" value="CAK9116121.1"/>
    <property type="molecule type" value="Genomic_DNA"/>
</dbReference>
<evidence type="ECO:0000313" key="14">
    <source>
        <dbReference type="Proteomes" id="UP001642484"/>
    </source>
</evidence>
<dbReference type="InterPro" id="IPR029017">
    <property type="entry name" value="Enolase-like_N"/>
</dbReference>
<dbReference type="InterPro" id="IPR032264">
    <property type="entry name" value="MenD_middle"/>
</dbReference>
<protein>
    <recommendedName>
        <fullName evidence="3">isochorismate synthase</fullName>
        <ecNumber evidence="3">5.4.4.2</ecNumber>
    </recommendedName>
</protein>
<dbReference type="InterPro" id="IPR029061">
    <property type="entry name" value="THDP-binding"/>
</dbReference>
<dbReference type="NCBIfam" id="TIGR00173">
    <property type="entry name" value="menD"/>
    <property type="match status" value="1"/>
</dbReference>
<evidence type="ECO:0000256" key="7">
    <source>
        <dbReference type="ARBA" id="ARBA00023052"/>
    </source>
</evidence>
<organism evidence="13 14">
    <name type="scientific">Durusdinium trenchii</name>
    <dbReference type="NCBI Taxonomy" id="1381693"/>
    <lineage>
        <taxon>Eukaryota</taxon>
        <taxon>Sar</taxon>
        <taxon>Alveolata</taxon>
        <taxon>Dinophyceae</taxon>
        <taxon>Suessiales</taxon>
        <taxon>Symbiodiniaceae</taxon>
        <taxon>Durusdinium</taxon>
    </lineage>
</organism>
<dbReference type="InterPro" id="IPR029058">
    <property type="entry name" value="AB_hydrolase_fold"/>
</dbReference>
<dbReference type="CDD" id="cd02009">
    <property type="entry name" value="TPP_SHCHC_synthase"/>
    <property type="match status" value="1"/>
</dbReference>
<dbReference type="SUPFAM" id="SSF52518">
    <property type="entry name" value="Thiamin diphosphate-binding fold (THDP-binding)"/>
    <property type="match status" value="2"/>
</dbReference>
<dbReference type="NCBIfam" id="TIGR00543">
    <property type="entry name" value="isochor_syn"/>
    <property type="match status" value="1"/>
</dbReference>
<dbReference type="PANTHER" id="PTHR42916:SF1">
    <property type="entry name" value="PROTEIN PHYLLO, CHLOROPLASTIC"/>
    <property type="match status" value="1"/>
</dbReference>
<accession>A0ABP0SUP2</accession>
<dbReference type="PANTHER" id="PTHR42916">
    <property type="entry name" value="2-SUCCINYL-5-ENOLPYRUVYL-6-HYDROXY-3-CYCLOHEXENE-1-CARBOXYLATE SYNTHASE"/>
    <property type="match status" value="1"/>
</dbReference>
<dbReference type="InterPro" id="IPR004433">
    <property type="entry name" value="MenaQ_synth_MenD"/>
</dbReference>
<evidence type="ECO:0000259" key="12">
    <source>
        <dbReference type="SMART" id="SM00922"/>
    </source>
</evidence>
<dbReference type="Gene3D" id="3.60.120.10">
    <property type="entry name" value="Anthranilate synthase"/>
    <property type="match status" value="1"/>
</dbReference>
<comment type="similarity">
    <text evidence="2">Belongs to the isochorismate synthase family.</text>
</comment>
<dbReference type="Pfam" id="PF02775">
    <property type="entry name" value="TPP_enzyme_C"/>
    <property type="match status" value="1"/>
</dbReference>
<dbReference type="InterPro" id="IPR012001">
    <property type="entry name" value="Thiamin_PyroP_enz_TPP-bd_dom"/>
</dbReference>
<evidence type="ECO:0000313" key="13">
    <source>
        <dbReference type="EMBL" id="CAK9116121.1"/>
    </source>
</evidence>
<keyword evidence="5" id="KW-0479">Metal-binding</keyword>
<evidence type="ECO:0000256" key="3">
    <source>
        <dbReference type="ARBA" id="ARBA00012824"/>
    </source>
</evidence>
<evidence type="ECO:0000256" key="1">
    <source>
        <dbReference type="ARBA" id="ARBA00000799"/>
    </source>
</evidence>
<dbReference type="Gene3D" id="3.40.50.1820">
    <property type="entry name" value="alpha/beta hydrolase"/>
    <property type="match status" value="1"/>
</dbReference>
<evidence type="ECO:0000256" key="10">
    <source>
        <dbReference type="ARBA" id="ARBA00023239"/>
    </source>
</evidence>
<dbReference type="InterPro" id="IPR000073">
    <property type="entry name" value="AB_hydrolase_1"/>
</dbReference>
<feature type="region of interest" description="Disordered" evidence="11">
    <location>
        <begin position="155"/>
        <end position="181"/>
    </location>
</feature>
<dbReference type="InterPro" id="IPR013342">
    <property type="entry name" value="Mandelate_racemase_C"/>
</dbReference>
<dbReference type="SUPFAM" id="SSF51604">
    <property type="entry name" value="Enolase C-terminal domain-like"/>
    <property type="match status" value="1"/>
</dbReference>
<reference evidence="13 14" key="1">
    <citation type="submission" date="2024-02" db="EMBL/GenBank/DDBJ databases">
        <authorList>
            <person name="Chen Y."/>
            <person name="Shah S."/>
            <person name="Dougan E. K."/>
            <person name="Thang M."/>
            <person name="Chan C."/>
        </authorList>
    </citation>
    <scope>NUCLEOTIDE SEQUENCE [LARGE SCALE GENOMIC DNA]</scope>
</reference>
<comment type="caution">
    <text evidence="13">The sequence shown here is derived from an EMBL/GenBank/DDBJ whole genome shotgun (WGS) entry which is preliminary data.</text>
</comment>
<dbReference type="Pfam" id="PF00425">
    <property type="entry name" value="Chorismate_bind"/>
    <property type="match status" value="1"/>
</dbReference>
<proteinExistence type="inferred from homology"/>
<dbReference type="CDD" id="cd07037">
    <property type="entry name" value="TPP_PYR_MenD"/>
    <property type="match status" value="1"/>
</dbReference>
<name>A0ABP0SUP2_9DINO</name>
<evidence type="ECO:0000256" key="8">
    <source>
        <dbReference type="ARBA" id="ARBA00023211"/>
    </source>
</evidence>
<dbReference type="Proteomes" id="UP001642484">
    <property type="component" value="Unassembled WGS sequence"/>
</dbReference>
<evidence type="ECO:0000256" key="6">
    <source>
        <dbReference type="ARBA" id="ARBA00022842"/>
    </source>
</evidence>
<evidence type="ECO:0000256" key="11">
    <source>
        <dbReference type="SAM" id="MobiDB-lite"/>
    </source>
</evidence>
<dbReference type="InterPro" id="IPR004561">
    <property type="entry name" value="IsoChor_synthase"/>
</dbReference>
<dbReference type="SFLD" id="SFLDF00009">
    <property type="entry name" value="o-succinylbenzoate_synthase"/>
    <property type="match status" value="1"/>
</dbReference>
<dbReference type="InterPro" id="IPR011766">
    <property type="entry name" value="TPP_enzyme_TPP-bd"/>
</dbReference>
<dbReference type="SUPFAM" id="SSF53474">
    <property type="entry name" value="alpha/beta-Hydrolases"/>
    <property type="match status" value="1"/>
</dbReference>
<evidence type="ECO:0000256" key="9">
    <source>
        <dbReference type="ARBA" id="ARBA00023235"/>
    </source>
</evidence>
<dbReference type="Pfam" id="PF16582">
    <property type="entry name" value="TPP_enzyme_M_2"/>
    <property type="match status" value="1"/>
</dbReference>
<evidence type="ECO:0000256" key="4">
    <source>
        <dbReference type="ARBA" id="ARBA00022679"/>
    </source>
</evidence>
<dbReference type="InterPro" id="IPR029065">
    <property type="entry name" value="Enolase_C-like"/>
</dbReference>
<feature type="domain" description="Mandelate racemase/muconate lactonizing enzyme C-terminal" evidence="12">
    <location>
        <begin position="1547"/>
        <end position="1640"/>
    </location>
</feature>
<dbReference type="HAMAP" id="MF_01659">
    <property type="entry name" value="MenD"/>
    <property type="match status" value="1"/>
</dbReference>
<dbReference type="Gene3D" id="3.40.50.1220">
    <property type="entry name" value="TPP-binding domain"/>
    <property type="match status" value="1"/>
</dbReference>
<keyword evidence="7" id="KW-0786">Thiamine pyrophosphate</keyword>
<dbReference type="InterPro" id="IPR005801">
    <property type="entry name" value="ADC_synthase"/>
</dbReference>
<dbReference type="SFLD" id="SFLDS00001">
    <property type="entry name" value="Enolase"/>
    <property type="match status" value="1"/>
</dbReference>
<dbReference type="SMART" id="SM00922">
    <property type="entry name" value="MR_MLE"/>
    <property type="match status" value="1"/>
</dbReference>
<dbReference type="Pfam" id="PF00561">
    <property type="entry name" value="Abhydrolase_1"/>
    <property type="match status" value="1"/>
</dbReference>
<keyword evidence="10" id="KW-0456">Lyase</keyword>
<dbReference type="Gene3D" id="3.40.50.970">
    <property type="match status" value="2"/>
</dbReference>
<keyword evidence="14" id="KW-1185">Reference proteome</keyword>
<dbReference type="InterPro" id="IPR041338">
    <property type="entry name" value="OSBS_N"/>
</dbReference>
<dbReference type="SUPFAM" id="SSF54826">
    <property type="entry name" value="Enolase N-terminal domain-like"/>
    <property type="match status" value="1"/>
</dbReference>
<dbReference type="Gene3D" id="3.20.20.120">
    <property type="entry name" value="Enolase-like C-terminal domain"/>
    <property type="match status" value="1"/>
</dbReference>
<comment type="catalytic activity">
    <reaction evidence="1">
        <text>chorismate = isochorismate</text>
        <dbReference type="Rhea" id="RHEA:18985"/>
        <dbReference type="ChEBI" id="CHEBI:29748"/>
        <dbReference type="ChEBI" id="CHEBI:29780"/>
        <dbReference type="EC" id="5.4.4.2"/>
    </reaction>
</comment>
<dbReference type="SFLD" id="SFLDG00180">
    <property type="entry name" value="muconate_cycloisomerase"/>
    <property type="match status" value="1"/>
</dbReference>
<dbReference type="InterPro" id="IPR036849">
    <property type="entry name" value="Enolase-like_C_sf"/>
</dbReference>
<dbReference type="SUPFAM" id="SSF56322">
    <property type="entry name" value="ADC synthase"/>
    <property type="match status" value="1"/>
</dbReference>
<dbReference type="InterPro" id="IPR015890">
    <property type="entry name" value="Chorismate_C"/>
</dbReference>
<dbReference type="EC" id="5.4.4.2" evidence="3"/>